<proteinExistence type="predicted"/>
<dbReference type="AlphaFoldDB" id="A0A2P8HGH8"/>
<dbReference type="RefSeq" id="WP_158267062.1">
    <property type="nucleotide sequence ID" value="NZ_PYAW01000004.1"/>
</dbReference>
<evidence type="ECO:0000256" key="1">
    <source>
        <dbReference type="SAM" id="MobiDB-lite"/>
    </source>
</evidence>
<gene>
    <name evidence="2" type="ORF">CLV51_10417</name>
</gene>
<comment type="caution">
    <text evidence="2">The sequence shown here is derived from an EMBL/GenBank/DDBJ whole genome shotgun (WGS) entry which is preliminary data.</text>
</comment>
<reference evidence="2 3" key="1">
    <citation type="submission" date="2018-03" db="EMBL/GenBank/DDBJ databases">
        <title>Genomic Encyclopedia of Archaeal and Bacterial Type Strains, Phase II (KMG-II): from individual species to whole genera.</title>
        <authorList>
            <person name="Goeker M."/>
        </authorList>
    </citation>
    <scope>NUCLEOTIDE SEQUENCE [LARGE SCALE GENOMIC DNA]</scope>
    <source>
        <strain evidence="2 3">DSM 24859</strain>
    </source>
</reference>
<dbReference type="Proteomes" id="UP000240971">
    <property type="component" value="Unassembled WGS sequence"/>
</dbReference>
<protein>
    <recommendedName>
        <fullName evidence="4">Histone H1-like nucleoprotein HC2</fullName>
    </recommendedName>
</protein>
<evidence type="ECO:0000313" key="3">
    <source>
        <dbReference type="Proteomes" id="UP000240971"/>
    </source>
</evidence>
<keyword evidence="3" id="KW-1185">Reference proteome</keyword>
<organism evidence="2 3">
    <name type="scientific">Chitinophaga niastensis</name>
    <dbReference type="NCBI Taxonomy" id="536980"/>
    <lineage>
        <taxon>Bacteria</taxon>
        <taxon>Pseudomonadati</taxon>
        <taxon>Bacteroidota</taxon>
        <taxon>Chitinophagia</taxon>
        <taxon>Chitinophagales</taxon>
        <taxon>Chitinophagaceae</taxon>
        <taxon>Chitinophaga</taxon>
    </lineage>
</organism>
<sequence>MTETKKTTGKHFKKEAGLKVAAALASALGDLKESLGEKKFFRNIKKASKAMIAGLTDKTTAAPAKAKNAAPKKSAAKKAIAKKAVAKKAAPKKAATKKATAKTAAKTQNAAIK</sequence>
<accession>A0A2P8HGH8</accession>
<evidence type="ECO:0000313" key="2">
    <source>
        <dbReference type="EMBL" id="PSL45315.1"/>
    </source>
</evidence>
<feature type="region of interest" description="Disordered" evidence="1">
    <location>
        <begin position="83"/>
        <end position="113"/>
    </location>
</feature>
<feature type="compositionally biased region" description="Basic residues" evidence="1">
    <location>
        <begin position="83"/>
        <end position="100"/>
    </location>
</feature>
<evidence type="ECO:0008006" key="4">
    <source>
        <dbReference type="Google" id="ProtNLM"/>
    </source>
</evidence>
<name>A0A2P8HGH8_CHINA</name>
<dbReference type="EMBL" id="PYAW01000004">
    <property type="protein sequence ID" value="PSL45315.1"/>
    <property type="molecule type" value="Genomic_DNA"/>
</dbReference>
<feature type="compositionally biased region" description="Low complexity" evidence="1">
    <location>
        <begin position="101"/>
        <end position="113"/>
    </location>
</feature>